<organism evidence="2 3">
    <name type="scientific">Linum trigynum</name>
    <dbReference type="NCBI Taxonomy" id="586398"/>
    <lineage>
        <taxon>Eukaryota</taxon>
        <taxon>Viridiplantae</taxon>
        <taxon>Streptophyta</taxon>
        <taxon>Embryophyta</taxon>
        <taxon>Tracheophyta</taxon>
        <taxon>Spermatophyta</taxon>
        <taxon>Magnoliopsida</taxon>
        <taxon>eudicotyledons</taxon>
        <taxon>Gunneridae</taxon>
        <taxon>Pentapetalae</taxon>
        <taxon>rosids</taxon>
        <taxon>fabids</taxon>
        <taxon>Malpighiales</taxon>
        <taxon>Linaceae</taxon>
        <taxon>Linum</taxon>
    </lineage>
</organism>
<evidence type="ECO:0000259" key="1">
    <source>
        <dbReference type="Pfam" id="PF07727"/>
    </source>
</evidence>
<reference evidence="2 3" key="1">
    <citation type="submission" date="2024-04" db="EMBL/GenBank/DDBJ databases">
        <authorList>
            <person name="Fracassetti M."/>
        </authorList>
    </citation>
    <scope>NUCLEOTIDE SEQUENCE [LARGE SCALE GENOMIC DNA]</scope>
</reference>
<proteinExistence type="predicted"/>
<name>A0AAV2EEK8_9ROSI</name>
<sequence length="389" mass="43560">MERPPSYSLGTPDQVCRLNRSLYGLKQAPRAWFEKFQSTITGLGFQQSLNDPSLFTRQTAAGIVVLLLYVDDMVITGSDPAGISSLKAGLHEAFNLKDLGQLSYFLGLEVSRNPTGLLLSRRKYIADLLSDHQFHDCKSVSTPMEANLRLSRTSGEPLPDAAVYRSLVGSLIYLAATHPDISYVVQVVSQFMASPRTDHLAVVHRILRYLQGTRDVGMFFPSSGSLTLRAYSDSDFAGCVDTRRSTTGWAVQFGSAFISWRCKKQDKVSKSSTEAEYRAMSDLAFELVWLRRLLHDMGIRCSLPMDLYVDNTSAIRIVVNPVLHDRTKHIEIHVHYICDLVGDGTISLHYVRTEDQIADVFTKAFCTSRHWYLSSKLKLCGQHQFGGGY</sequence>
<dbReference type="Proteomes" id="UP001497516">
    <property type="component" value="Chromosome 4"/>
</dbReference>
<dbReference type="SUPFAM" id="SSF56672">
    <property type="entry name" value="DNA/RNA polymerases"/>
    <property type="match status" value="1"/>
</dbReference>
<protein>
    <recommendedName>
        <fullName evidence="1">Reverse transcriptase Ty1/copia-type domain-containing protein</fullName>
    </recommendedName>
</protein>
<dbReference type="InterPro" id="IPR013103">
    <property type="entry name" value="RVT_2"/>
</dbReference>
<dbReference type="Pfam" id="PF07727">
    <property type="entry name" value="RVT_2"/>
    <property type="match status" value="1"/>
</dbReference>
<keyword evidence="3" id="KW-1185">Reference proteome</keyword>
<feature type="domain" description="Reverse transcriptase Ty1/copia-type" evidence="1">
    <location>
        <begin position="3"/>
        <end position="145"/>
    </location>
</feature>
<dbReference type="PANTHER" id="PTHR11439:SF497">
    <property type="entry name" value="CYSTEINE-RICH RLK (RECEPTOR-LIKE PROTEIN KINASE) 8"/>
    <property type="match status" value="1"/>
</dbReference>
<accession>A0AAV2EEK8</accession>
<evidence type="ECO:0000313" key="3">
    <source>
        <dbReference type="Proteomes" id="UP001497516"/>
    </source>
</evidence>
<dbReference type="InterPro" id="IPR043502">
    <property type="entry name" value="DNA/RNA_pol_sf"/>
</dbReference>
<evidence type="ECO:0000313" key="2">
    <source>
        <dbReference type="EMBL" id="CAL1384122.1"/>
    </source>
</evidence>
<gene>
    <name evidence="2" type="ORF">LTRI10_LOCUS25355</name>
</gene>
<dbReference type="CDD" id="cd09272">
    <property type="entry name" value="RNase_HI_RT_Ty1"/>
    <property type="match status" value="1"/>
</dbReference>
<dbReference type="PANTHER" id="PTHR11439">
    <property type="entry name" value="GAG-POL-RELATED RETROTRANSPOSON"/>
    <property type="match status" value="1"/>
</dbReference>
<dbReference type="EMBL" id="OZ034817">
    <property type="protein sequence ID" value="CAL1384122.1"/>
    <property type="molecule type" value="Genomic_DNA"/>
</dbReference>
<dbReference type="AlphaFoldDB" id="A0AAV2EEK8"/>